<dbReference type="PANTHER" id="PTHR34148:SF1">
    <property type="entry name" value="ADENOSYLCOBINAMIDE-GDP RIBAZOLETRANSFERASE"/>
    <property type="match status" value="1"/>
</dbReference>
<evidence type="ECO:0000256" key="2">
    <source>
        <dbReference type="ARBA" id="ARBA00004651"/>
    </source>
</evidence>
<feature type="transmembrane region" description="Helical" evidence="19">
    <location>
        <begin position="146"/>
        <end position="167"/>
    </location>
</feature>
<dbReference type="Pfam" id="PF02654">
    <property type="entry name" value="CobS"/>
    <property type="match status" value="1"/>
</dbReference>
<dbReference type="GO" id="GO:0009236">
    <property type="term" value="P:cobalamin biosynthetic process"/>
    <property type="evidence" value="ECO:0007669"/>
    <property type="project" value="UniProtKB-UniRule"/>
</dbReference>
<evidence type="ECO:0000256" key="16">
    <source>
        <dbReference type="ARBA" id="ARBA00032853"/>
    </source>
</evidence>
<evidence type="ECO:0000256" key="8">
    <source>
        <dbReference type="ARBA" id="ARBA00022573"/>
    </source>
</evidence>
<comment type="function">
    <text evidence="14 19">Joins adenosylcobinamide-GDP and alpha-ribazole to generate adenosylcobalamin (Ado-cobalamin). Also synthesizes adenosylcobalamin 5'-phosphate from adenosylcobinamide-GDP and alpha-ribazole 5'-phosphate.</text>
</comment>
<keyword evidence="13 19" id="KW-0472">Membrane</keyword>
<keyword evidence="11 19" id="KW-0460">Magnesium</keyword>
<evidence type="ECO:0000256" key="14">
    <source>
        <dbReference type="ARBA" id="ARBA00025228"/>
    </source>
</evidence>
<comment type="pathway">
    <text evidence="3 19">Cofactor biosynthesis; adenosylcobalamin biosynthesis; adenosylcobalamin from cob(II)yrinate a,c-diamide: step 7/7.</text>
</comment>
<dbReference type="InterPro" id="IPR003805">
    <property type="entry name" value="CobS"/>
</dbReference>
<evidence type="ECO:0000256" key="4">
    <source>
        <dbReference type="ARBA" id="ARBA00010561"/>
    </source>
</evidence>
<dbReference type="GO" id="GO:0005886">
    <property type="term" value="C:plasma membrane"/>
    <property type="evidence" value="ECO:0007669"/>
    <property type="project" value="UniProtKB-SubCell"/>
</dbReference>
<evidence type="ECO:0000256" key="6">
    <source>
        <dbReference type="ARBA" id="ARBA00015850"/>
    </source>
</evidence>
<dbReference type="GO" id="GO:0008818">
    <property type="term" value="F:cobalamin 5'-phosphate synthase activity"/>
    <property type="evidence" value="ECO:0007669"/>
    <property type="project" value="UniProtKB-UniRule"/>
</dbReference>
<feature type="transmembrane region" description="Helical" evidence="19">
    <location>
        <begin position="243"/>
        <end position="262"/>
    </location>
</feature>
<dbReference type="EC" id="2.7.8.26" evidence="5 19"/>
<reference evidence="20 21" key="1">
    <citation type="submission" date="2020-08" db="EMBL/GenBank/DDBJ databases">
        <title>Genomic Encyclopedia of Type Strains, Phase IV (KMG-IV): sequencing the most valuable type-strain genomes for metagenomic binning, comparative biology and taxonomic classification.</title>
        <authorList>
            <person name="Goeker M."/>
        </authorList>
    </citation>
    <scope>NUCLEOTIDE SEQUENCE [LARGE SCALE GENOMIC DNA]</scope>
    <source>
        <strain evidence="20 21">DSM 103462</strain>
    </source>
</reference>
<dbReference type="HAMAP" id="MF_00719">
    <property type="entry name" value="CobS"/>
    <property type="match status" value="1"/>
</dbReference>
<evidence type="ECO:0000256" key="18">
    <source>
        <dbReference type="ARBA" id="ARBA00049504"/>
    </source>
</evidence>
<keyword evidence="10 19" id="KW-0812">Transmembrane</keyword>
<dbReference type="RefSeq" id="WP_184660714.1">
    <property type="nucleotide sequence ID" value="NZ_CP031518.1"/>
</dbReference>
<dbReference type="UniPathway" id="UPA00148">
    <property type="reaction ID" value="UER00238"/>
</dbReference>
<feature type="transmembrane region" description="Helical" evidence="19">
    <location>
        <begin position="187"/>
        <end position="207"/>
    </location>
</feature>
<feature type="transmembrane region" description="Helical" evidence="19">
    <location>
        <begin position="35"/>
        <end position="56"/>
    </location>
</feature>
<evidence type="ECO:0000256" key="5">
    <source>
        <dbReference type="ARBA" id="ARBA00013200"/>
    </source>
</evidence>
<accession>A0A7W8GB08</accession>
<keyword evidence="7 19" id="KW-1003">Cell membrane</keyword>
<evidence type="ECO:0000256" key="11">
    <source>
        <dbReference type="ARBA" id="ARBA00022842"/>
    </source>
</evidence>
<evidence type="ECO:0000256" key="1">
    <source>
        <dbReference type="ARBA" id="ARBA00001946"/>
    </source>
</evidence>
<evidence type="ECO:0000256" key="10">
    <source>
        <dbReference type="ARBA" id="ARBA00022692"/>
    </source>
</evidence>
<evidence type="ECO:0000256" key="9">
    <source>
        <dbReference type="ARBA" id="ARBA00022679"/>
    </source>
</evidence>
<feature type="transmembrane region" description="Helical" evidence="19">
    <location>
        <begin position="68"/>
        <end position="86"/>
    </location>
</feature>
<keyword evidence="12 19" id="KW-1133">Transmembrane helix</keyword>
<name>A0A7W8GB08_9SPIR</name>
<evidence type="ECO:0000256" key="15">
    <source>
        <dbReference type="ARBA" id="ARBA00032605"/>
    </source>
</evidence>
<comment type="catalytic activity">
    <reaction evidence="17 19">
        <text>alpha-ribazole + adenosylcob(III)inamide-GDP = adenosylcob(III)alamin + GMP + H(+)</text>
        <dbReference type="Rhea" id="RHEA:16049"/>
        <dbReference type="ChEBI" id="CHEBI:10329"/>
        <dbReference type="ChEBI" id="CHEBI:15378"/>
        <dbReference type="ChEBI" id="CHEBI:18408"/>
        <dbReference type="ChEBI" id="CHEBI:58115"/>
        <dbReference type="ChEBI" id="CHEBI:60487"/>
        <dbReference type="EC" id="2.7.8.26"/>
    </reaction>
</comment>
<evidence type="ECO:0000256" key="3">
    <source>
        <dbReference type="ARBA" id="ARBA00004663"/>
    </source>
</evidence>
<keyword evidence="21" id="KW-1185">Reference proteome</keyword>
<comment type="catalytic activity">
    <reaction evidence="18 19">
        <text>alpha-ribazole 5'-phosphate + adenosylcob(III)inamide-GDP = adenosylcob(III)alamin 5'-phosphate + GMP + H(+)</text>
        <dbReference type="Rhea" id="RHEA:23560"/>
        <dbReference type="ChEBI" id="CHEBI:15378"/>
        <dbReference type="ChEBI" id="CHEBI:57918"/>
        <dbReference type="ChEBI" id="CHEBI:58115"/>
        <dbReference type="ChEBI" id="CHEBI:60487"/>
        <dbReference type="ChEBI" id="CHEBI:60493"/>
        <dbReference type="EC" id="2.7.8.26"/>
    </reaction>
</comment>
<dbReference type="AlphaFoldDB" id="A0A7W8GB08"/>
<comment type="similarity">
    <text evidence="4 19">Belongs to the CobS family.</text>
</comment>
<evidence type="ECO:0000256" key="19">
    <source>
        <dbReference type="HAMAP-Rule" id="MF_00719"/>
    </source>
</evidence>
<dbReference type="GO" id="GO:0051073">
    <property type="term" value="F:adenosylcobinamide-GDP ribazoletransferase activity"/>
    <property type="evidence" value="ECO:0007669"/>
    <property type="project" value="UniProtKB-UniRule"/>
</dbReference>
<keyword evidence="8 19" id="KW-0169">Cobalamin biosynthesis</keyword>
<comment type="cofactor">
    <cofactor evidence="1 19">
        <name>Mg(2+)</name>
        <dbReference type="ChEBI" id="CHEBI:18420"/>
    </cofactor>
</comment>
<comment type="subcellular location">
    <subcellularLocation>
        <location evidence="2 19">Cell membrane</location>
        <topology evidence="2 19">Multi-pass membrane protein</topology>
    </subcellularLocation>
</comment>
<evidence type="ECO:0000256" key="13">
    <source>
        <dbReference type="ARBA" id="ARBA00023136"/>
    </source>
</evidence>
<feature type="transmembrane region" description="Helical" evidence="19">
    <location>
        <begin position="212"/>
        <end position="231"/>
    </location>
</feature>
<evidence type="ECO:0000256" key="7">
    <source>
        <dbReference type="ARBA" id="ARBA00022475"/>
    </source>
</evidence>
<comment type="caution">
    <text evidence="20">The sequence shown here is derived from an EMBL/GenBank/DDBJ whole genome shotgun (WGS) entry which is preliminary data.</text>
</comment>
<evidence type="ECO:0000256" key="17">
    <source>
        <dbReference type="ARBA" id="ARBA00048623"/>
    </source>
</evidence>
<proteinExistence type="inferred from homology"/>
<evidence type="ECO:0000256" key="12">
    <source>
        <dbReference type="ARBA" id="ARBA00022989"/>
    </source>
</evidence>
<dbReference type="EMBL" id="JACHFQ010000007">
    <property type="protein sequence ID" value="MBB5226956.1"/>
    <property type="molecule type" value="Genomic_DNA"/>
</dbReference>
<evidence type="ECO:0000313" key="20">
    <source>
        <dbReference type="EMBL" id="MBB5226956.1"/>
    </source>
</evidence>
<gene>
    <name evidence="19" type="primary">cobS</name>
    <name evidence="20" type="ORF">HNP76_002344</name>
</gene>
<feature type="transmembrane region" description="Helical" evidence="19">
    <location>
        <begin position="115"/>
        <end position="134"/>
    </location>
</feature>
<protein>
    <recommendedName>
        <fullName evidence="6 19">Adenosylcobinamide-GDP ribazoletransferase</fullName>
        <ecNumber evidence="5 19">2.7.8.26</ecNumber>
    </recommendedName>
    <alternativeName>
        <fullName evidence="16 19">Cobalamin synthase</fullName>
    </alternativeName>
    <alternativeName>
        <fullName evidence="15 19">Cobalamin-5'-phosphate synthase</fullName>
    </alternativeName>
</protein>
<evidence type="ECO:0000313" key="21">
    <source>
        <dbReference type="Proteomes" id="UP000518887"/>
    </source>
</evidence>
<keyword evidence="9 19" id="KW-0808">Transferase</keyword>
<dbReference type="Proteomes" id="UP000518887">
    <property type="component" value="Unassembled WGS sequence"/>
</dbReference>
<organism evidence="20 21">
    <name type="scientific">Treponema ruminis</name>
    <dbReference type="NCBI Taxonomy" id="744515"/>
    <lineage>
        <taxon>Bacteria</taxon>
        <taxon>Pseudomonadati</taxon>
        <taxon>Spirochaetota</taxon>
        <taxon>Spirochaetia</taxon>
        <taxon>Spirochaetales</taxon>
        <taxon>Treponemataceae</taxon>
        <taxon>Treponema</taxon>
    </lineage>
</organism>
<dbReference type="PANTHER" id="PTHR34148">
    <property type="entry name" value="ADENOSYLCOBINAMIDE-GDP RIBAZOLETRANSFERASE"/>
    <property type="match status" value="1"/>
</dbReference>
<sequence>MSFFKSIILSFSTFSAIPMPRIEWNSKNMRYMMCTFPLVGALIALFCAAFVIFAQYLTGIHKNLSPTLLALIFTLIPVFISGGIHLDGFMDTCDALASHASREKKLEILKDSHSGAFAILGCVLYFLSYFVLSLEVFRRPLHLISLLPLFSIFMISRILSAFAVSTFPIAKDSGLVHTFASATIKNFTALWCSFWLILISMLLIYFFNFLGIALVATSLSIFCLYFLVAVRNFGGITGDTAGWFVQICEISALAVFVVMVCVK</sequence>